<keyword evidence="2" id="KW-1185">Reference proteome</keyword>
<gene>
    <name evidence="1" type="ORF">PHPALM_18614</name>
</gene>
<protein>
    <submittedName>
        <fullName evidence="1">Transposon protein, Pong sub-class</fullName>
    </submittedName>
</protein>
<dbReference type="Pfam" id="PF04827">
    <property type="entry name" value="Plant_tran"/>
    <property type="match status" value="1"/>
</dbReference>
<dbReference type="AlphaFoldDB" id="A0A2P4XJ99"/>
<sequence length="109" mass="12569">MHKKRGLDCMHWSWINYPPSGLGRKEDSPTIVLEAVASQDLWFWHVFFVIPGSHNDINIIDRSHLFSPLANMQAPQCRFEINGNWNLSMLGNADSNYFGTERSKAKKFC</sequence>
<evidence type="ECO:0000313" key="2">
    <source>
        <dbReference type="Proteomes" id="UP000237271"/>
    </source>
</evidence>
<reference evidence="1 2" key="1">
    <citation type="journal article" date="2017" name="Genome Biol. Evol.">
        <title>Phytophthora megakarya and P. palmivora, closely related causal agents of cacao black pod rot, underwent increases in genome sizes and gene numbers by different mechanisms.</title>
        <authorList>
            <person name="Ali S.S."/>
            <person name="Shao J."/>
            <person name="Lary D.J."/>
            <person name="Kronmiller B."/>
            <person name="Shen D."/>
            <person name="Strem M.D."/>
            <person name="Amoako-Attah I."/>
            <person name="Akrofi A.Y."/>
            <person name="Begoude B.A."/>
            <person name="Ten Hoopen G.M."/>
            <person name="Coulibaly K."/>
            <person name="Kebe B.I."/>
            <person name="Melnick R.L."/>
            <person name="Guiltinan M.J."/>
            <person name="Tyler B.M."/>
            <person name="Meinhardt L.W."/>
            <person name="Bailey B.A."/>
        </authorList>
    </citation>
    <scope>NUCLEOTIDE SEQUENCE [LARGE SCALE GENOMIC DNA]</scope>
    <source>
        <strain evidence="2">sbr112.9</strain>
    </source>
</reference>
<evidence type="ECO:0000313" key="1">
    <source>
        <dbReference type="EMBL" id="POM65641.1"/>
    </source>
</evidence>
<dbReference type="OrthoDB" id="119179at2759"/>
<dbReference type="InterPro" id="IPR006912">
    <property type="entry name" value="Harbinger_derived_prot"/>
</dbReference>
<accession>A0A2P4XJ99</accession>
<organism evidence="1 2">
    <name type="scientific">Phytophthora palmivora</name>
    <dbReference type="NCBI Taxonomy" id="4796"/>
    <lineage>
        <taxon>Eukaryota</taxon>
        <taxon>Sar</taxon>
        <taxon>Stramenopiles</taxon>
        <taxon>Oomycota</taxon>
        <taxon>Peronosporomycetes</taxon>
        <taxon>Peronosporales</taxon>
        <taxon>Peronosporaceae</taxon>
        <taxon>Phytophthora</taxon>
    </lineage>
</organism>
<dbReference type="Proteomes" id="UP000237271">
    <property type="component" value="Unassembled WGS sequence"/>
</dbReference>
<proteinExistence type="predicted"/>
<dbReference type="EMBL" id="NCKW01010021">
    <property type="protein sequence ID" value="POM65641.1"/>
    <property type="molecule type" value="Genomic_DNA"/>
</dbReference>
<comment type="caution">
    <text evidence="1">The sequence shown here is derived from an EMBL/GenBank/DDBJ whole genome shotgun (WGS) entry which is preliminary data.</text>
</comment>
<name>A0A2P4XJ99_9STRA</name>